<proteinExistence type="predicted"/>
<organism evidence="1">
    <name type="scientific">Vicia faba</name>
    <name type="common">Broad bean</name>
    <name type="synonym">Faba vulgaris</name>
    <dbReference type="NCBI Taxonomy" id="3906"/>
    <lineage>
        <taxon>Eukaryota</taxon>
        <taxon>Viridiplantae</taxon>
        <taxon>Streptophyta</taxon>
        <taxon>Embryophyta</taxon>
        <taxon>Tracheophyta</taxon>
        <taxon>Spermatophyta</taxon>
        <taxon>Magnoliopsida</taxon>
        <taxon>eudicotyledons</taxon>
        <taxon>Gunneridae</taxon>
        <taxon>Pentapetalae</taxon>
        <taxon>rosids</taxon>
        <taxon>fabids</taxon>
        <taxon>Fabales</taxon>
        <taxon>Fabaceae</taxon>
        <taxon>Papilionoideae</taxon>
        <taxon>50 kb inversion clade</taxon>
        <taxon>NPAAA clade</taxon>
        <taxon>Hologalegina</taxon>
        <taxon>IRL clade</taxon>
        <taxon>Fabeae</taxon>
        <taxon>Vicia</taxon>
    </lineage>
</organism>
<accession>R4ITZ5</accession>
<dbReference type="AlphaFoldDB" id="R4ITZ5"/>
<dbReference type="EMBL" id="KC189947">
    <property type="protein sequence ID" value="AGC78985.1"/>
    <property type="molecule type" value="Genomic_DNA"/>
</dbReference>
<evidence type="ECO:0000313" key="1">
    <source>
        <dbReference type="EMBL" id="AGC78985.1"/>
    </source>
</evidence>
<geneLocation type="mitochondrion" evidence="1"/>
<keyword evidence="1" id="KW-0496">Mitochondrion</keyword>
<sequence>MFIDLETRSIISIYQYIFLDLSPYLRKNQHLKGVTNGRFSPPVPDIVLRRCPLGERGHHYLSFFNRSDQDKWVGFVLLSTQFSVFVRDHVGRKVVSCRGAAVKRRFPPFHLSRGGLLPHHSGLLFIGILPMLKVACLPSHPLDKLVARKKRRGREASLPPVVEVLGATLIQKVTDGSRLYPVSATVIICHSIHKPFFQ</sequence>
<reference evidence="1" key="1">
    <citation type="journal article" date="2013" name="Front. Plant Sci.">
        <title>Mitochondrial Genome Sequence of the Legume Vicia faba.</title>
        <authorList>
            <person name="Negruk V."/>
        </authorList>
    </citation>
    <scope>NUCLEOTIDE SEQUENCE</scope>
</reference>
<name>R4ITZ5_VICFA</name>
<protein>
    <submittedName>
        <fullName evidence="1">Uncharacterized protein</fullName>
    </submittedName>
</protein>